<accession>A0A1M6W4D6</accession>
<dbReference type="Pfam" id="PF04241">
    <property type="entry name" value="DUF423"/>
    <property type="match status" value="1"/>
</dbReference>
<comment type="similarity">
    <text evidence="2">Belongs to the UPF0382 family.</text>
</comment>
<proteinExistence type="inferred from homology"/>
<gene>
    <name evidence="7" type="ORF">SAMN05192556_10643</name>
</gene>
<evidence type="ECO:0000256" key="6">
    <source>
        <dbReference type="SAM" id="Phobius"/>
    </source>
</evidence>
<dbReference type="AlphaFoldDB" id="A0A1M6W4D6"/>
<dbReference type="PANTHER" id="PTHR43461:SF1">
    <property type="entry name" value="TRANSMEMBRANE PROTEIN 256"/>
    <property type="match status" value="1"/>
</dbReference>
<comment type="subcellular location">
    <subcellularLocation>
        <location evidence="1">Membrane</location>
        <topology evidence="1">Multi-pass membrane protein</topology>
    </subcellularLocation>
</comment>
<keyword evidence="4 6" id="KW-1133">Transmembrane helix</keyword>
<evidence type="ECO:0000256" key="1">
    <source>
        <dbReference type="ARBA" id="ARBA00004141"/>
    </source>
</evidence>
<feature type="transmembrane region" description="Helical" evidence="6">
    <location>
        <begin position="72"/>
        <end position="92"/>
    </location>
</feature>
<dbReference type="InterPro" id="IPR006696">
    <property type="entry name" value="DUF423"/>
</dbReference>
<evidence type="ECO:0000313" key="8">
    <source>
        <dbReference type="Proteomes" id="UP000184248"/>
    </source>
</evidence>
<dbReference type="Proteomes" id="UP000184248">
    <property type="component" value="Unassembled WGS sequence"/>
</dbReference>
<keyword evidence="8" id="KW-1185">Reference proteome</keyword>
<dbReference type="PANTHER" id="PTHR43461">
    <property type="entry name" value="TRANSMEMBRANE PROTEIN 256"/>
    <property type="match status" value="1"/>
</dbReference>
<evidence type="ECO:0000256" key="5">
    <source>
        <dbReference type="ARBA" id="ARBA00023136"/>
    </source>
</evidence>
<dbReference type="EMBL" id="FRAL01000006">
    <property type="protein sequence ID" value="SHK88577.1"/>
    <property type="molecule type" value="Genomic_DNA"/>
</dbReference>
<dbReference type="GO" id="GO:0005886">
    <property type="term" value="C:plasma membrane"/>
    <property type="evidence" value="ECO:0007669"/>
    <property type="project" value="TreeGrafter"/>
</dbReference>
<keyword evidence="3 6" id="KW-0812">Transmembrane</keyword>
<keyword evidence="5 6" id="KW-0472">Membrane</keyword>
<evidence type="ECO:0000256" key="3">
    <source>
        <dbReference type="ARBA" id="ARBA00022692"/>
    </source>
</evidence>
<evidence type="ECO:0000256" key="4">
    <source>
        <dbReference type="ARBA" id="ARBA00022989"/>
    </source>
</evidence>
<evidence type="ECO:0000313" key="7">
    <source>
        <dbReference type="EMBL" id="SHK88577.1"/>
    </source>
</evidence>
<protein>
    <submittedName>
        <fullName evidence="7">Uncharacterized membrane protein YgdD, TMEM256/DUF423 family</fullName>
    </submittedName>
</protein>
<sequence>MMHDRPWWLTTALSGALMVMIGALGAHVLAAELTPRLMAAFETGVRYQAWHTLAMLGVLAWRATLPLPGQRLVLALWAAGMLLFCGSLYGLALSGMDWLGPLTPMGGLLLILGWLTLAGVVLRNRSKA</sequence>
<evidence type="ECO:0000256" key="2">
    <source>
        <dbReference type="ARBA" id="ARBA00009694"/>
    </source>
</evidence>
<name>A0A1M6W4D6_9GAMM</name>
<feature type="transmembrane region" description="Helical" evidence="6">
    <location>
        <begin position="98"/>
        <end position="122"/>
    </location>
</feature>
<organism evidence="7 8">
    <name type="scientific">Halomonas caseinilytica</name>
    <dbReference type="NCBI Taxonomy" id="438744"/>
    <lineage>
        <taxon>Bacteria</taxon>
        <taxon>Pseudomonadati</taxon>
        <taxon>Pseudomonadota</taxon>
        <taxon>Gammaproteobacteria</taxon>
        <taxon>Oceanospirillales</taxon>
        <taxon>Halomonadaceae</taxon>
        <taxon>Halomonas</taxon>
    </lineage>
</organism>
<feature type="transmembrane region" description="Helical" evidence="6">
    <location>
        <begin position="47"/>
        <end position="65"/>
    </location>
</feature>
<reference evidence="8" key="1">
    <citation type="submission" date="2016-11" db="EMBL/GenBank/DDBJ databases">
        <authorList>
            <person name="Varghese N."/>
            <person name="Submissions S."/>
        </authorList>
    </citation>
    <scope>NUCLEOTIDE SEQUENCE [LARGE SCALE GENOMIC DNA]</scope>
    <source>
        <strain evidence="8">ALO Sharm</strain>
    </source>
</reference>